<comment type="caution">
    <text evidence="2">The sequence shown here is derived from an EMBL/GenBank/DDBJ whole genome shotgun (WGS) entry which is preliminary data.</text>
</comment>
<dbReference type="PRINTS" id="PR00195">
    <property type="entry name" value="DYNAMIN"/>
</dbReference>
<gene>
    <name evidence="2" type="ORF">HGRIS_001797</name>
</gene>
<dbReference type="EMBL" id="JASNQZ010000006">
    <property type="protein sequence ID" value="KAL0955558.1"/>
    <property type="molecule type" value="Genomic_DNA"/>
</dbReference>
<dbReference type="Proteomes" id="UP001556367">
    <property type="component" value="Unassembled WGS sequence"/>
</dbReference>
<dbReference type="InterPro" id="IPR045063">
    <property type="entry name" value="Dynamin_N"/>
</dbReference>
<dbReference type="Gene3D" id="3.40.50.300">
    <property type="entry name" value="P-loop containing nucleotide triphosphate hydrolases"/>
    <property type="match status" value="1"/>
</dbReference>
<proteinExistence type="predicted"/>
<accession>A0ABR3JJH3</accession>
<feature type="domain" description="Dynamin N-terminal" evidence="1">
    <location>
        <begin position="62"/>
        <end position="95"/>
    </location>
</feature>
<dbReference type="InterPro" id="IPR027417">
    <property type="entry name" value="P-loop_NTPase"/>
</dbReference>
<organism evidence="2 3">
    <name type="scientific">Hohenbuehelia grisea</name>
    <dbReference type="NCBI Taxonomy" id="104357"/>
    <lineage>
        <taxon>Eukaryota</taxon>
        <taxon>Fungi</taxon>
        <taxon>Dikarya</taxon>
        <taxon>Basidiomycota</taxon>
        <taxon>Agaricomycotina</taxon>
        <taxon>Agaricomycetes</taxon>
        <taxon>Agaricomycetidae</taxon>
        <taxon>Agaricales</taxon>
        <taxon>Pleurotineae</taxon>
        <taxon>Pleurotaceae</taxon>
        <taxon>Hohenbuehelia</taxon>
    </lineage>
</organism>
<sequence>MSTHSNDDPARTQEPAIIVQTVALDAVIGLASSAASSGRGSLDIVVNLQNTGVQADIDIPQIVVVGSQSVGKSSVIESIAGITLPRHAGTCTRDVSISSSTDLV</sequence>
<keyword evidence="3" id="KW-1185">Reference proteome</keyword>
<dbReference type="InterPro" id="IPR022812">
    <property type="entry name" value="Dynamin"/>
</dbReference>
<name>A0ABR3JJH3_9AGAR</name>
<dbReference type="SUPFAM" id="SSF52540">
    <property type="entry name" value="P-loop containing nucleoside triphosphate hydrolases"/>
    <property type="match status" value="1"/>
</dbReference>
<reference evidence="3" key="1">
    <citation type="submission" date="2024-06" db="EMBL/GenBank/DDBJ databases">
        <title>Multi-omics analyses provide insights into the biosynthesis of the anticancer antibiotic pleurotin in Hohenbuehelia grisea.</title>
        <authorList>
            <person name="Weaver J.A."/>
            <person name="Alberti F."/>
        </authorList>
    </citation>
    <scope>NUCLEOTIDE SEQUENCE [LARGE SCALE GENOMIC DNA]</scope>
    <source>
        <strain evidence="3">T-177</strain>
    </source>
</reference>
<dbReference type="Pfam" id="PF00350">
    <property type="entry name" value="Dynamin_N"/>
    <property type="match status" value="1"/>
</dbReference>
<evidence type="ECO:0000313" key="3">
    <source>
        <dbReference type="Proteomes" id="UP001556367"/>
    </source>
</evidence>
<protein>
    <recommendedName>
        <fullName evidence="1">Dynamin N-terminal domain-containing protein</fullName>
    </recommendedName>
</protein>
<dbReference type="PANTHER" id="PTHR11566:SF21">
    <property type="entry name" value="DYNAMIN RELATED PROTEIN 1, ISOFORM A"/>
    <property type="match status" value="1"/>
</dbReference>
<evidence type="ECO:0000313" key="2">
    <source>
        <dbReference type="EMBL" id="KAL0955558.1"/>
    </source>
</evidence>
<dbReference type="PANTHER" id="PTHR11566">
    <property type="entry name" value="DYNAMIN"/>
    <property type="match status" value="1"/>
</dbReference>
<evidence type="ECO:0000259" key="1">
    <source>
        <dbReference type="Pfam" id="PF00350"/>
    </source>
</evidence>